<evidence type="ECO:0000256" key="4">
    <source>
        <dbReference type="ARBA" id="ARBA00023239"/>
    </source>
</evidence>
<sequence>MNGTIQNEIASHSAFVLENHSPADVARAVIESGYQKEPIYVFNMDEAYQRIQHFKGVMPRAQIFYAMKANNFDIMLRLAAVCAVGFDCASPDEICNIRQLNVNPLWVYNIFHHEILINIFCL</sequence>
<dbReference type="Gene3D" id="3.20.20.10">
    <property type="entry name" value="Alanine racemase"/>
    <property type="match status" value="1"/>
</dbReference>
<dbReference type="InterPro" id="IPR002433">
    <property type="entry name" value="Orn_de-COase"/>
</dbReference>
<proteinExistence type="inferred from homology"/>
<accession>A0AAV1K9C4</accession>
<dbReference type="InterPro" id="IPR009006">
    <property type="entry name" value="Ala_racemase/Decarboxylase_C"/>
</dbReference>
<dbReference type="Gene3D" id="2.40.37.10">
    <property type="entry name" value="Lyase, Ornithine Decarboxylase, Chain A, domain 1"/>
    <property type="match status" value="1"/>
</dbReference>
<dbReference type="PRINTS" id="PR01182">
    <property type="entry name" value="ORNDCRBXLASE"/>
</dbReference>
<evidence type="ECO:0000313" key="6">
    <source>
        <dbReference type="EMBL" id="CAK1578667.1"/>
    </source>
</evidence>
<dbReference type="InterPro" id="IPR022644">
    <property type="entry name" value="De-COase2_N"/>
</dbReference>
<dbReference type="AlphaFoldDB" id="A0AAV1K9C4"/>
<keyword evidence="3" id="KW-0663">Pyridoxal phosphate</keyword>
<dbReference type="PANTHER" id="PTHR11482">
    <property type="entry name" value="ARGININE/DIAMINOPIMELATE/ORNITHINE DECARBOXYLASE"/>
    <property type="match status" value="1"/>
</dbReference>
<dbReference type="EMBL" id="CAVLGL010000001">
    <property type="protein sequence ID" value="CAK1578667.1"/>
    <property type="molecule type" value="Genomic_DNA"/>
</dbReference>
<comment type="similarity">
    <text evidence="2">Belongs to the Orn/Lys/Arg decarboxylase class-II family.</text>
</comment>
<dbReference type="PANTHER" id="PTHR11482:SF6">
    <property type="entry name" value="ORNITHINE DECARBOXYLASE 1-RELATED"/>
    <property type="match status" value="1"/>
</dbReference>
<reference evidence="6 7" key="1">
    <citation type="submission" date="2023-11" db="EMBL/GenBank/DDBJ databases">
        <authorList>
            <person name="Hedman E."/>
            <person name="Englund M."/>
            <person name="Stromberg M."/>
            <person name="Nyberg Akerstrom W."/>
            <person name="Nylinder S."/>
            <person name="Jareborg N."/>
            <person name="Kallberg Y."/>
            <person name="Kronander E."/>
        </authorList>
    </citation>
    <scope>NUCLEOTIDE SEQUENCE [LARGE SCALE GENOMIC DNA]</scope>
</reference>
<evidence type="ECO:0000256" key="3">
    <source>
        <dbReference type="ARBA" id="ARBA00022898"/>
    </source>
</evidence>
<dbReference type="GO" id="GO:0033387">
    <property type="term" value="P:putrescine biosynthetic process from arginine, via ornithine"/>
    <property type="evidence" value="ECO:0007669"/>
    <property type="project" value="TreeGrafter"/>
</dbReference>
<dbReference type="Pfam" id="PF02784">
    <property type="entry name" value="Orn_Arg_deC_N"/>
    <property type="match status" value="1"/>
</dbReference>
<dbReference type="InterPro" id="IPR029066">
    <property type="entry name" value="PLP-binding_barrel"/>
</dbReference>
<organism evidence="6 7">
    <name type="scientific">Parnassius mnemosyne</name>
    <name type="common">clouded apollo</name>
    <dbReference type="NCBI Taxonomy" id="213953"/>
    <lineage>
        <taxon>Eukaryota</taxon>
        <taxon>Metazoa</taxon>
        <taxon>Ecdysozoa</taxon>
        <taxon>Arthropoda</taxon>
        <taxon>Hexapoda</taxon>
        <taxon>Insecta</taxon>
        <taxon>Pterygota</taxon>
        <taxon>Neoptera</taxon>
        <taxon>Endopterygota</taxon>
        <taxon>Lepidoptera</taxon>
        <taxon>Glossata</taxon>
        <taxon>Ditrysia</taxon>
        <taxon>Papilionoidea</taxon>
        <taxon>Papilionidae</taxon>
        <taxon>Parnassiinae</taxon>
        <taxon>Parnassini</taxon>
        <taxon>Parnassius</taxon>
        <taxon>Driopa</taxon>
    </lineage>
</organism>
<keyword evidence="4" id="KW-0456">Lyase</keyword>
<dbReference type="GO" id="GO:0005737">
    <property type="term" value="C:cytoplasm"/>
    <property type="evidence" value="ECO:0007669"/>
    <property type="project" value="TreeGrafter"/>
</dbReference>
<gene>
    <name evidence="6" type="ORF">PARMNEM_LOCUS718</name>
</gene>
<evidence type="ECO:0000256" key="1">
    <source>
        <dbReference type="ARBA" id="ARBA00001933"/>
    </source>
</evidence>
<dbReference type="GO" id="GO:0004586">
    <property type="term" value="F:ornithine decarboxylase activity"/>
    <property type="evidence" value="ECO:0007669"/>
    <property type="project" value="TreeGrafter"/>
</dbReference>
<name>A0AAV1K9C4_9NEOP</name>
<protein>
    <recommendedName>
        <fullName evidence="5">Orn/DAP/Arg decarboxylase 2 N-terminal domain-containing protein</fullName>
    </recommendedName>
</protein>
<dbReference type="SUPFAM" id="SSF51419">
    <property type="entry name" value="PLP-binding barrel"/>
    <property type="match status" value="1"/>
</dbReference>
<evidence type="ECO:0000256" key="2">
    <source>
        <dbReference type="ARBA" id="ARBA00008872"/>
    </source>
</evidence>
<comment type="cofactor">
    <cofactor evidence="1">
        <name>pyridoxal 5'-phosphate</name>
        <dbReference type="ChEBI" id="CHEBI:597326"/>
    </cofactor>
</comment>
<dbReference type="Proteomes" id="UP001314205">
    <property type="component" value="Unassembled WGS sequence"/>
</dbReference>
<evidence type="ECO:0000313" key="7">
    <source>
        <dbReference type="Proteomes" id="UP001314205"/>
    </source>
</evidence>
<comment type="caution">
    <text evidence="6">The sequence shown here is derived from an EMBL/GenBank/DDBJ whole genome shotgun (WGS) entry which is preliminary data.</text>
</comment>
<evidence type="ECO:0000259" key="5">
    <source>
        <dbReference type="Pfam" id="PF02784"/>
    </source>
</evidence>
<keyword evidence="7" id="KW-1185">Reference proteome</keyword>
<feature type="domain" description="Orn/DAP/Arg decarboxylase 2 N-terminal" evidence="5">
    <location>
        <begin position="48"/>
        <end position="105"/>
    </location>
</feature>